<organism evidence="2 3">
    <name type="scientific">Microthyrium microscopicum</name>
    <dbReference type="NCBI Taxonomy" id="703497"/>
    <lineage>
        <taxon>Eukaryota</taxon>
        <taxon>Fungi</taxon>
        <taxon>Dikarya</taxon>
        <taxon>Ascomycota</taxon>
        <taxon>Pezizomycotina</taxon>
        <taxon>Dothideomycetes</taxon>
        <taxon>Dothideomycetes incertae sedis</taxon>
        <taxon>Microthyriales</taxon>
        <taxon>Microthyriaceae</taxon>
        <taxon>Microthyrium</taxon>
    </lineage>
</organism>
<reference evidence="2" key="1">
    <citation type="journal article" date="2020" name="Stud. Mycol.">
        <title>101 Dothideomycetes genomes: a test case for predicting lifestyles and emergence of pathogens.</title>
        <authorList>
            <person name="Haridas S."/>
            <person name="Albert R."/>
            <person name="Binder M."/>
            <person name="Bloem J."/>
            <person name="Labutti K."/>
            <person name="Salamov A."/>
            <person name="Andreopoulos B."/>
            <person name="Baker S."/>
            <person name="Barry K."/>
            <person name="Bills G."/>
            <person name="Bluhm B."/>
            <person name="Cannon C."/>
            <person name="Castanera R."/>
            <person name="Culley D."/>
            <person name="Daum C."/>
            <person name="Ezra D."/>
            <person name="Gonzalez J."/>
            <person name="Henrissat B."/>
            <person name="Kuo A."/>
            <person name="Liang C."/>
            <person name="Lipzen A."/>
            <person name="Lutzoni F."/>
            <person name="Magnuson J."/>
            <person name="Mondo S."/>
            <person name="Nolan M."/>
            <person name="Ohm R."/>
            <person name="Pangilinan J."/>
            <person name="Park H.-J."/>
            <person name="Ramirez L."/>
            <person name="Alfaro M."/>
            <person name="Sun H."/>
            <person name="Tritt A."/>
            <person name="Yoshinaga Y."/>
            <person name="Zwiers L.-H."/>
            <person name="Turgeon B."/>
            <person name="Goodwin S."/>
            <person name="Spatafora J."/>
            <person name="Crous P."/>
            <person name="Grigoriev I."/>
        </authorList>
    </citation>
    <scope>NUCLEOTIDE SEQUENCE</scope>
    <source>
        <strain evidence="2">CBS 115976</strain>
    </source>
</reference>
<feature type="compositionally biased region" description="Basic and acidic residues" evidence="1">
    <location>
        <begin position="36"/>
        <end position="51"/>
    </location>
</feature>
<protein>
    <submittedName>
        <fullName evidence="2">Uncharacterized protein</fullName>
    </submittedName>
</protein>
<evidence type="ECO:0000256" key="1">
    <source>
        <dbReference type="SAM" id="MobiDB-lite"/>
    </source>
</evidence>
<keyword evidence="3" id="KW-1185">Reference proteome</keyword>
<dbReference type="AlphaFoldDB" id="A0A6A6UKN9"/>
<gene>
    <name evidence="2" type="ORF">BT63DRAFT_421028</name>
</gene>
<dbReference type="Proteomes" id="UP000799302">
    <property type="component" value="Unassembled WGS sequence"/>
</dbReference>
<name>A0A6A6UKN9_9PEZI</name>
<feature type="region of interest" description="Disordered" evidence="1">
    <location>
        <begin position="36"/>
        <end position="57"/>
    </location>
</feature>
<proteinExistence type="predicted"/>
<accession>A0A6A6UKN9</accession>
<sequence length="57" mass="6857">MDMAQLETVRWWFQYMFWVSNKGILELCVYTEDQHEASSYSRPEDRDDGRSSLHAHC</sequence>
<evidence type="ECO:0000313" key="2">
    <source>
        <dbReference type="EMBL" id="KAF2672819.1"/>
    </source>
</evidence>
<dbReference type="EMBL" id="MU004231">
    <property type="protein sequence ID" value="KAF2672819.1"/>
    <property type="molecule type" value="Genomic_DNA"/>
</dbReference>
<evidence type="ECO:0000313" key="3">
    <source>
        <dbReference type="Proteomes" id="UP000799302"/>
    </source>
</evidence>